<sequence>MAKAVRFKVRCTVCHEVFQNDYVGKHTKSKHKDLHASGRQAPVTIELDKSDTRQSKMDAFFRSTPADDSNSSGAKKRKIATSVEITTLSEPEEGDEPATDHGESIRNTQKEPILTEHQEKEDMIEESDGTSSGGELSDDGSDDADPAGLGDMMSIDKSDGQSNSSGVHEGSKLATNLSGPNDISLTKDDQPVQPRKIKFPSHIIGRQYRSFNPSLYDKYLWLEYSECEDAVYCFYCRHFFAERKEPTFVTHGMRNWKKCYGTKPNNNKLLQHQTSFQHAQSVAAHAHYLDIKSGKFQSVAELQDAEHAKQIKDNRHYLRTIAEILLVTAQQKIAQRETGRSFRVKDIIRKSLTFGQSCGNFLAILSVVARHDSVIAERIRYGPANAKYIHHTIQNALLDIMKDMTLEQIQEEVRKAVYFTVLADESKDTSKKEQVVVAVRYCLNNGIHEEFVGIAEAQSLDADGLTDTIISQLRRIDANMKNCVGQGYDGASVVAGRLNGVQKKLREKTGSEMAYYVHCYCHRLNLVIVDVVNSITCVANMIALIKKIHSFLGTSTVHVRWEKAQEIRGLKRMEIGNISDTRWACQAKQLSAMAKRIEVVHEVLEEIIDNDTDADRVVDANGFKLQMDRRFVRYLLVTKHILKKAKFASDMLQKPTNDLSNAIDLITTLKEEVDACRSREKCQQFWDEAEDVADRLNLPDDVRPVRNR</sequence>
<name>A0A6S7H2M0_PARCT</name>
<accession>A0A6S7H2M0</accession>
<dbReference type="EMBL" id="CACRXK020003000">
    <property type="protein sequence ID" value="CAB3997012.1"/>
    <property type="molecule type" value="Genomic_DNA"/>
</dbReference>
<feature type="compositionally biased region" description="Acidic residues" evidence="1">
    <location>
        <begin position="136"/>
        <end position="145"/>
    </location>
</feature>
<reference evidence="2" key="1">
    <citation type="submission" date="2020-04" db="EMBL/GenBank/DDBJ databases">
        <authorList>
            <person name="Alioto T."/>
            <person name="Alioto T."/>
            <person name="Gomez Garrido J."/>
        </authorList>
    </citation>
    <scope>NUCLEOTIDE SEQUENCE</scope>
    <source>
        <strain evidence="2">A484AB</strain>
    </source>
</reference>
<feature type="compositionally biased region" description="Polar residues" evidence="1">
    <location>
        <begin position="173"/>
        <end position="184"/>
    </location>
</feature>
<evidence type="ECO:0000256" key="1">
    <source>
        <dbReference type="SAM" id="MobiDB-lite"/>
    </source>
</evidence>
<evidence type="ECO:0000313" key="3">
    <source>
        <dbReference type="Proteomes" id="UP001152795"/>
    </source>
</evidence>
<dbReference type="InterPro" id="IPR006580">
    <property type="entry name" value="Znf_TTF"/>
</dbReference>
<dbReference type="PANTHER" id="PTHR45749">
    <property type="match status" value="1"/>
</dbReference>
<proteinExistence type="predicted"/>
<dbReference type="PANTHER" id="PTHR45749:SF37">
    <property type="entry name" value="OS05G0311600 PROTEIN"/>
    <property type="match status" value="1"/>
</dbReference>
<organism evidence="2 3">
    <name type="scientific">Paramuricea clavata</name>
    <name type="common">Red gorgonian</name>
    <name type="synonym">Violescent sea-whip</name>
    <dbReference type="NCBI Taxonomy" id="317549"/>
    <lineage>
        <taxon>Eukaryota</taxon>
        <taxon>Metazoa</taxon>
        <taxon>Cnidaria</taxon>
        <taxon>Anthozoa</taxon>
        <taxon>Octocorallia</taxon>
        <taxon>Malacalcyonacea</taxon>
        <taxon>Plexauridae</taxon>
        <taxon>Paramuricea</taxon>
    </lineage>
</organism>
<protein>
    <submittedName>
        <fullName evidence="2">Zinc finger MYM-type 1-like</fullName>
    </submittedName>
</protein>
<dbReference type="InterPro" id="IPR025398">
    <property type="entry name" value="DUF4371"/>
</dbReference>
<gene>
    <name evidence="2" type="ORF">PACLA_8A063395</name>
</gene>
<dbReference type="SUPFAM" id="SSF53098">
    <property type="entry name" value="Ribonuclease H-like"/>
    <property type="match status" value="1"/>
</dbReference>
<dbReference type="AlphaFoldDB" id="A0A6S7H2M0"/>
<evidence type="ECO:0000313" key="2">
    <source>
        <dbReference type="EMBL" id="CAB3997012.1"/>
    </source>
</evidence>
<feature type="region of interest" description="Disordered" evidence="1">
    <location>
        <begin position="62"/>
        <end position="190"/>
    </location>
</feature>
<dbReference type="Proteomes" id="UP001152795">
    <property type="component" value="Unassembled WGS sequence"/>
</dbReference>
<keyword evidence="3" id="KW-1185">Reference proteome</keyword>
<dbReference type="SMART" id="SM00597">
    <property type="entry name" value="ZnF_TTF"/>
    <property type="match status" value="1"/>
</dbReference>
<dbReference type="Pfam" id="PF14291">
    <property type="entry name" value="DUF4371"/>
    <property type="match status" value="1"/>
</dbReference>
<comment type="caution">
    <text evidence="2">The sequence shown here is derived from an EMBL/GenBank/DDBJ whole genome shotgun (WGS) entry which is preliminary data.</text>
</comment>
<dbReference type="OrthoDB" id="1739706at2759"/>
<dbReference type="InterPro" id="IPR012337">
    <property type="entry name" value="RNaseH-like_sf"/>
</dbReference>